<feature type="domain" description="PAS" evidence="1">
    <location>
        <begin position="2"/>
        <end position="74"/>
    </location>
</feature>
<dbReference type="CDD" id="cd00130">
    <property type="entry name" value="PAS"/>
    <property type="match status" value="1"/>
</dbReference>
<protein>
    <submittedName>
        <fullName evidence="3">PAS domain S-box protein</fullName>
    </submittedName>
</protein>
<evidence type="ECO:0000313" key="4">
    <source>
        <dbReference type="Proteomes" id="UP000809273"/>
    </source>
</evidence>
<comment type="caution">
    <text evidence="3">The sequence shown here is derived from an EMBL/GenBank/DDBJ whole genome shotgun (WGS) entry which is preliminary data.</text>
</comment>
<name>A0A9D8KD53_9DELT</name>
<dbReference type="SMART" id="SM00091">
    <property type="entry name" value="PAS"/>
    <property type="match status" value="1"/>
</dbReference>
<dbReference type="PANTHER" id="PTHR44757">
    <property type="entry name" value="DIGUANYLATE CYCLASE DGCP"/>
    <property type="match status" value="1"/>
</dbReference>
<evidence type="ECO:0000313" key="3">
    <source>
        <dbReference type="EMBL" id="MBN1572287.1"/>
    </source>
</evidence>
<dbReference type="InterPro" id="IPR052155">
    <property type="entry name" value="Biofilm_reg_signaling"/>
</dbReference>
<dbReference type="PANTHER" id="PTHR44757:SF2">
    <property type="entry name" value="BIOFILM ARCHITECTURE MAINTENANCE PROTEIN MBAA"/>
    <property type="match status" value="1"/>
</dbReference>
<evidence type="ECO:0000259" key="1">
    <source>
        <dbReference type="PROSITE" id="PS50112"/>
    </source>
</evidence>
<dbReference type="InterPro" id="IPR000014">
    <property type="entry name" value="PAS"/>
</dbReference>
<dbReference type="PROSITE" id="PS50113">
    <property type="entry name" value="PAC"/>
    <property type="match status" value="1"/>
</dbReference>
<gene>
    <name evidence="3" type="ORF">JW984_03730</name>
</gene>
<dbReference type="EMBL" id="JAFGIX010000019">
    <property type="protein sequence ID" value="MBN1572287.1"/>
    <property type="molecule type" value="Genomic_DNA"/>
</dbReference>
<dbReference type="Pfam" id="PF13426">
    <property type="entry name" value="PAS_9"/>
    <property type="match status" value="1"/>
</dbReference>
<reference evidence="3" key="1">
    <citation type="journal article" date="2021" name="Environ. Microbiol.">
        <title>Genomic characterization of three novel Desulfobacterota classes expand the metabolic and phylogenetic diversity of the phylum.</title>
        <authorList>
            <person name="Murphy C.L."/>
            <person name="Biggerstaff J."/>
            <person name="Eichhorn A."/>
            <person name="Ewing E."/>
            <person name="Shahan R."/>
            <person name="Soriano D."/>
            <person name="Stewart S."/>
            <person name="VanMol K."/>
            <person name="Walker R."/>
            <person name="Walters P."/>
            <person name="Elshahed M.S."/>
            <person name="Youssef N.H."/>
        </authorList>
    </citation>
    <scope>NUCLEOTIDE SEQUENCE</scope>
    <source>
        <strain evidence="3">Zod_Metabat.24</strain>
    </source>
</reference>
<dbReference type="Proteomes" id="UP000809273">
    <property type="component" value="Unassembled WGS sequence"/>
</dbReference>
<dbReference type="Gene3D" id="3.30.450.20">
    <property type="entry name" value="PAS domain"/>
    <property type="match status" value="1"/>
</dbReference>
<proteinExistence type="predicted"/>
<dbReference type="PROSITE" id="PS50112">
    <property type="entry name" value="PAS"/>
    <property type="match status" value="1"/>
</dbReference>
<dbReference type="SMART" id="SM00086">
    <property type="entry name" value="PAC"/>
    <property type="match status" value="1"/>
</dbReference>
<dbReference type="AlphaFoldDB" id="A0A9D8KD53"/>
<reference evidence="3" key="2">
    <citation type="submission" date="2021-01" db="EMBL/GenBank/DDBJ databases">
        <authorList>
            <person name="Hahn C.R."/>
            <person name="Youssef N.H."/>
            <person name="Elshahed M."/>
        </authorList>
    </citation>
    <scope>NUCLEOTIDE SEQUENCE</scope>
    <source>
        <strain evidence="3">Zod_Metabat.24</strain>
    </source>
</reference>
<dbReference type="InterPro" id="IPR035965">
    <property type="entry name" value="PAS-like_dom_sf"/>
</dbReference>
<dbReference type="SUPFAM" id="SSF55785">
    <property type="entry name" value="PYP-like sensor domain (PAS domain)"/>
    <property type="match status" value="1"/>
</dbReference>
<evidence type="ECO:0000259" key="2">
    <source>
        <dbReference type="PROSITE" id="PS50113"/>
    </source>
</evidence>
<sequence length="200" mass="23084">MNEDKFFDLFENAPNAYFSFGADSIIRVCNRRAEELTGYARDEMMGRSIFDFYADTIEGKAKAVKVFNEILRGGGFGDVELMMQRSDKTHIWVNISLNAILNENGKPSEFRSMVVDITDRKRVEEEQDIFIRELMGIFSKVGELVGLLPICSHCKKIRDDNGDWKRIEEYFGQHFGMEFTHAFCPDCIGKFQSEDIKNCK</sequence>
<dbReference type="InterPro" id="IPR001610">
    <property type="entry name" value="PAC"/>
</dbReference>
<feature type="domain" description="PAC" evidence="2">
    <location>
        <begin position="77"/>
        <end position="129"/>
    </location>
</feature>
<accession>A0A9D8KD53</accession>
<dbReference type="NCBIfam" id="TIGR00229">
    <property type="entry name" value="sensory_box"/>
    <property type="match status" value="1"/>
</dbReference>
<dbReference type="InterPro" id="IPR000700">
    <property type="entry name" value="PAS-assoc_C"/>
</dbReference>
<organism evidence="3 4">
    <name type="scientific">Candidatus Zymogenus saltonus</name>
    <dbReference type="NCBI Taxonomy" id="2844893"/>
    <lineage>
        <taxon>Bacteria</taxon>
        <taxon>Deltaproteobacteria</taxon>
        <taxon>Candidatus Zymogenia</taxon>
        <taxon>Candidatus Zymogeniales</taxon>
        <taxon>Candidatus Zymogenaceae</taxon>
        <taxon>Candidatus Zymogenus</taxon>
    </lineage>
</organism>